<gene>
    <name evidence="3" type="ORF">JJJ17_08625</name>
</gene>
<accession>A0A934VUM8</accession>
<dbReference type="AlphaFoldDB" id="A0A934VUM8"/>
<dbReference type="Pfam" id="PF14317">
    <property type="entry name" value="YcxB"/>
    <property type="match status" value="1"/>
</dbReference>
<name>A0A934VUM8_9RHOB</name>
<evidence type="ECO:0000313" key="4">
    <source>
        <dbReference type="Proteomes" id="UP000640485"/>
    </source>
</evidence>
<sequence length="174" mass="19525">MTNAQPTPFTNFTITAEDYANALRLHARRHWAVNLAPKLFVAALLIAAVLVMVLSGFDRTWTIIGICWLCVGIGMPLLAYKVILPRRARSIYAKQKTMQHPVSASWTDEAYSASTAHISGTTLWNDYYGWSADEKMVILMQSQVLFQMIPRHALSDEQAASLLDTIERSGLRKL</sequence>
<feature type="transmembrane region" description="Helical" evidence="1">
    <location>
        <begin position="39"/>
        <end position="57"/>
    </location>
</feature>
<feature type="transmembrane region" description="Helical" evidence="1">
    <location>
        <begin position="63"/>
        <end position="84"/>
    </location>
</feature>
<keyword evidence="1" id="KW-0812">Transmembrane</keyword>
<dbReference type="RefSeq" id="WP_200685451.1">
    <property type="nucleotide sequence ID" value="NZ_JAEPRQ010000002.1"/>
</dbReference>
<evidence type="ECO:0000256" key="1">
    <source>
        <dbReference type="SAM" id="Phobius"/>
    </source>
</evidence>
<evidence type="ECO:0000313" key="3">
    <source>
        <dbReference type="EMBL" id="MBK4215986.1"/>
    </source>
</evidence>
<proteinExistence type="predicted"/>
<organism evidence="3 4">
    <name type="scientific">Paracoccus caeni</name>
    <dbReference type="NCBI Taxonomy" id="657651"/>
    <lineage>
        <taxon>Bacteria</taxon>
        <taxon>Pseudomonadati</taxon>
        <taxon>Pseudomonadota</taxon>
        <taxon>Alphaproteobacteria</taxon>
        <taxon>Rhodobacterales</taxon>
        <taxon>Paracoccaceae</taxon>
        <taxon>Paracoccus</taxon>
    </lineage>
</organism>
<feature type="domain" description="YcxB-like C-terminal" evidence="2">
    <location>
        <begin position="106"/>
        <end position="164"/>
    </location>
</feature>
<protein>
    <submittedName>
        <fullName evidence="3">YcxB family protein</fullName>
    </submittedName>
</protein>
<evidence type="ECO:0000259" key="2">
    <source>
        <dbReference type="Pfam" id="PF14317"/>
    </source>
</evidence>
<keyword evidence="1" id="KW-1133">Transmembrane helix</keyword>
<dbReference type="EMBL" id="JAEPRQ010000002">
    <property type="protein sequence ID" value="MBK4215986.1"/>
    <property type="molecule type" value="Genomic_DNA"/>
</dbReference>
<keyword evidence="4" id="KW-1185">Reference proteome</keyword>
<reference evidence="3" key="1">
    <citation type="submission" date="2021-01" db="EMBL/GenBank/DDBJ databases">
        <title>Paracoccus amoyensis sp. nov., isolated from the surface seawater along the coast of Xiamen Island, China.</title>
        <authorList>
            <person name="Lyu L."/>
        </authorList>
    </citation>
    <scope>NUCLEOTIDE SEQUENCE</scope>
    <source>
        <strain evidence="3">MJ17</strain>
    </source>
</reference>
<dbReference type="Proteomes" id="UP000640485">
    <property type="component" value="Unassembled WGS sequence"/>
</dbReference>
<keyword evidence="1" id="KW-0472">Membrane</keyword>
<dbReference type="InterPro" id="IPR025588">
    <property type="entry name" value="YcxB-like_C"/>
</dbReference>
<comment type="caution">
    <text evidence="3">The sequence shown here is derived from an EMBL/GenBank/DDBJ whole genome shotgun (WGS) entry which is preliminary data.</text>
</comment>